<dbReference type="EMBL" id="JAIQCV010000006">
    <property type="protein sequence ID" value="KAH1089352.1"/>
    <property type="molecule type" value="Genomic_DNA"/>
</dbReference>
<gene>
    <name evidence="1" type="ORF">J1N35_016609</name>
</gene>
<dbReference type="Proteomes" id="UP000828251">
    <property type="component" value="Unassembled WGS sequence"/>
</dbReference>
<name>A0A9D3VLI3_9ROSI</name>
<organism evidence="1 2">
    <name type="scientific">Gossypium stocksii</name>
    <dbReference type="NCBI Taxonomy" id="47602"/>
    <lineage>
        <taxon>Eukaryota</taxon>
        <taxon>Viridiplantae</taxon>
        <taxon>Streptophyta</taxon>
        <taxon>Embryophyta</taxon>
        <taxon>Tracheophyta</taxon>
        <taxon>Spermatophyta</taxon>
        <taxon>Magnoliopsida</taxon>
        <taxon>eudicotyledons</taxon>
        <taxon>Gunneridae</taxon>
        <taxon>Pentapetalae</taxon>
        <taxon>rosids</taxon>
        <taxon>malvids</taxon>
        <taxon>Malvales</taxon>
        <taxon>Malvaceae</taxon>
        <taxon>Malvoideae</taxon>
        <taxon>Gossypium</taxon>
    </lineage>
</organism>
<evidence type="ECO:0000313" key="1">
    <source>
        <dbReference type="EMBL" id="KAH1089352.1"/>
    </source>
</evidence>
<sequence length="108" mass="12823">MTRRLKNRERQRKIVARKRLEADMQKSHVLNRPTIPNAELQLNGILNNVMKRVHCKRTGKKMLGGLIYTRLKKNYETRKPKLGREIGKQMQERRTVELVAPSWFRCIA</sequence>
<accession>A0A9D3VLI3</accession>
<comment type="caution">
    <text evidence="1">The sequence shown here is derived from an EMBL/GenBank/DDBJ whole genome shotgun (WGS) entry which is preliminary data.</text>
</comment>
<proteinExistence type="predicted"/>
<dbReference type="OrthoDB" id="763417at2759"/>
<keyword evidence="2" id="KW-1185">Reference proteome</keyword>
<reference evidence="1 2" key="1">
    <citation type="journal article" date="2021" name="Plant Biotechnol. J.">
        <title>Multi-omics assisted identification of the key and species-specific regulatory components of drought-tolerant mechanisms in Gossypium stocksii.</title>
        <authorList>
            <person name="Yu D."/>
            <person name="Ke L."/>
            <person name="Zhang D."/>
            <person name="Wu Y."/>
            <person name="Sun Y."/>
            <person name="Mei J."/>
            <person name="Sun J."/>
            <person name="Sun Y."/>
        </authorList>
    </citation>
    <scope>NUCLEOTIDE SEQUENCE [LARGE SCALE GENOMIC DNA]</scope>
    <source>
        <strain evidence="2">cv. E1</strain>
        <tissue evidence="1">Leaf</tissue>
    </source>
</reference>
<protein>
    <submittedName>
        <fullName evidence="1">Uncharacterized protein</fullName>
    </submittedName>
</protein>
<dbReference type="AlphaFoldDB" id="A0A9D3VLI3"/>
<evidence type="ECO:0000313" key="2">
    <source>
        <dbReference type="Proteomes" id="UP000828251"/>
    </source>
</evidence>